<protein>
    <submittedName>
        <fullName evidence="1">Uncharacterized protein</fullName>
    </submittedName>
</protein>
<sequence>MGTGHKKTTCPTKGTGYRTGSVPVQEPHESGIVQESGTGSRTVQESETVQESGTGSRTVQESGTGISKKETR</sequence>
<name>A0ACB9BRL2_CICIN</name>
<keyword evidence="2" id="KW-1185">Reference proteome</keyword>
<organism evidence="1 2">
    <name type="scientific">Cichorium intybus</name>
    <name type="common">Chicory</name>
    <dbReference type="NCBI Taxonomy" id="13427"/>
    <lineage>
        <taxon>Eukaryota</taxon>
        <taxon>Viridiplantae</taxon>
        <taxon>Streptophyta</taxon>
        <taxon>Embryophyta</taxon>
        <taxon>Tracheophyta</taxon>
        <taxon>Spermatophyta</taxon>
        <taxon>Magnoliopsida</taxon>
        <taxon>eudicotyledons</taxon>
        <taxon>Gunneridae</taxon>
        <taxon>Pentapetalae</taxon>
        <taxon>asterids</taxon>
        <taxon>campanulids</taxon>
        <taxon>Asterales</taxon>
        <taxon>Asteraceae</taxon>
        <taxon>Cichorioideae</taxon>
        <taxon>Cichorieae</taxon>
        <taxon>Cichoriinae</taxon>
        <taxon>Cichorium</taxon>
    </lineage>
</organism>
<dbReference type="EMBL" id="CM042014">
    <property type="protein sequence ID" value="KAI3724671.1"/>
    <property type="molecule type" value="Genomic_DNA"/>
</dbReference>
<evidence type="ECO:0000313" key="2">
    <source>
        <dbReference type="Proteomes" id="UP001055811"/>
    </source>
</evidence>
<gene>
    <name evidence="1" type="ORF">L2E82_36456</name>
</gene>
<proteinExistence type="predicted"/>
<reference evidence="1 2" key="2">
    <citation type="journal article" date="2022" name="Mol. Ecol. Resour.">
        <title>The genomes of chicory, endive, great burdock and yacon provide insights into Asteraceae paleo-polyploidization history and plant inulin production.</title>
        <authorList>
            <person name="Fan W."/>
            <person name="Wang S."/>
            <person name="Wang H."/>
            <person name="Wang A."/>
            <person name="Jiang F."/>
            <person name="Liu H."/>
            <person name="Zhao H."/>
            <person name="Xu D."/>
            <person name="Zhang Y."/>
        </authorList>
    </citation>
    <scope>NUCLEOTIDE SEQUENCE [LARGE SCALE GENOMIC DNA]</scope>
    <source>
        <strain evidence="2">cv. Punajuju</strain>
        <tissue evidence="1">Leaves</tissue>
    </source>
</reference>
<evidence type="ECO:0000313" key="1">
    <source>
        <dbReference type="EMBL" id="KAI3724671.1"/>
    </source>
</evidence>
<accession>A0ACB9BRL2</accession>
<dbReference type="Proteomes" id="UP001055811">
    <property type="component" value="Linkage Group LG06"/>
</dbReference>
<comment type="caution">
    <text evidence="1">The sequence shown here is derived from an EMBL/GenBank/DDBJ whole genome shotgun (WGS) entry which is preliminary data.</text>
</comment>
<reference evidence="2" key="1">
    <citation type="journal article" date="2022" name="Mol. Ecol. Resour.">
        <title>The genomes of chicory, endive, great burdock and yacon provide insights into Asteraceae palaeo-polyploidization history and plant inulin production.</title>
        <authorList>
            <person name="Fan W."/>
            <person name="Wang S."/>
            <person name="Wang H."/>
            <person name="Wang A."/>
            <person name="Jiang F."/>
            <person name="Liu H."/>
            <person name="Zhao H."/>
            <person name="Xu D."/>
            <person name="Zhang Y."/>
        </authorList>
    </citation>
    <scope>NUCLEOTIDE SEQUENCE [LARGE SCALE GENOMIC DNA]</scope>
    <source>
        <strain evidence="2">cv. Punajuju</strain>
    </source>
</reference>